<feature type="domain" description="Enoyl reductase (ER)" evidence="2">
    <location>
        <begin position="15"/>
        <end position="329"/>
    </location>
</feature>
<dbReference type="SUPFAM" id="SSF51735">
    <property type="entry name" value="NAD(P)-binding Rossmann-fold domains"/>
    <property type="match status" value="1"/>
</dbReference>
<dbReference type="InterPro" id="IPR041694">
    <property type="entry name" value="ADH_N_2"/>
</dbReference>
<evidence type="ECO:0000256" key="1">
    <source>
        <dbReference type="ARBA" id="ARBA00023002"/>
    </source>
</evidence>
<dbReference type="SUPFAM" id="SSF50129">
    <property type="entry name" value="GroES-like"/>
    <property type="match status" value="2"/>
</dbReference>
<dbReference type="InterPro" id="IPR045010">
    <property type="entry name" value="MDR_fam"/>
</dbReference>
<gene>
    <name evidence="3" type="ORF">LX73_1513</name>
</gene>
<dbReference type="AlphaFoldDB" id="A0A5D3YJR8"/>
<dbReference type="EMBL" id="VNHY01000002">
    <property type="protein sequence ID" value="TYP93802.1"/>
    <property type="molecule type" value="Genomic_DNA"/>
</dbReference>
<dbReference type="Proteomes" id="UP000324595">
    <property type="component" value="Unassembled WGS sequence"/>
</dbReference>
<evidence type="ECO:0000313" key="4">
    <source>
        <dbReference type="Proteomes" id="UP000324595"/>
    </source>
</evidence>
<sequence>MNKVIELRSRPVGEPTLSDFNFEETEKPTASDGEILLKTEYVSVDPYLRGRMSDADSYVEPFELDKPISSAIVAKVVSSKNKRFDEGDYITAELDWKEYQLSDGKNVRKIDPNAAPLSANLGILGMTGITAYIGLTEIGQLKEGETLVVSGAAGAVGSVVGQIGKIKGCHVVGIAGSDEKIELLKSKFGFDEGINYKKTEAMGEAIAQASPDGVDVYFDNVAGRISDGVYQNMADFGRIVNCGAIALYNATEMPTGPRVEPMLIKKRVSMQGFIVGDHQDKFTEAVKQLGKWLGEGQLEYSETVVEGFENIPQAFLDLFEGKNKGKMIVKV</sequence>
<dbReference type="SMART" id="SM00829">
    <property type="entry name" value="PKS_ER"/>
    <property type="match status" value="1"/>
</dbReference>
<reference evidence="3 4" key="1">
    <citation type="submission" date="2019-07" db="EMBL/GenBank/DDBJ databases">
        <title>Genomic Encyclopedia of Archaeal and Bacterial Type Strains, Phase II (KMG-II): from individual species to whole genera.</title>
        <authorList>
            <person name="Goeker M."/>
        </authorList>
    </citation>
    <scope>NUCLEOTIDE SEQUENCE [LARGE SCALE GENOMIC DNA]</scope>
    <source>
        <strain evidence="3 4">DSM 21935</strain>
    </source>
</reference>
<comment type="caution">
    <text evidence="3">The sequence shown here is derived from an EMBL/GenBank/DDBJ whole genome shotgun (WGS) entry which is preliminary data.</text>
</comment>
<dbReference type="Gene3D" id="3.90.180.10">
    <property type="entry name" value="Medium-chain alcohol dehydrogenases, catalytic domain"/>
    <property type="match status" value="1"/>
</dbReference>
<dbReference type="OrthoDB" id="9805663at2"/>
<dbReference type="PANTHER" id="PTHR43205">
    <property type="entry name" value="PROSTAGLANDIN REDUCTASE"/>
    <property type="match status" value="1"/>
</dbReference>
<dbReference type="Gene3D" id="3.40.50.720">
    <property type="entry name" value="NAD(P)-binding Rossmann-like Domain"/>
    <property type="match status" value="1"/>
</dbReference>
<dbReference type="InterPro" id="IPR036291">
    <property type="entry name" value="NAD(P)-bd_dom_sf"/>
</dbReference>
<proteinExistence type="predicted"/>
<dbReference type="InterPro" id="IPR011032">
    <property type="entry name" value="GroES-like_sf"/>
</dbReference>
<organism evidence="3 4">
    <name type="scientific">Fodinibius salinus</name>
    <dbReference type="NCBI Taxonomy" id="860790"/>
    <lineage>
        <taxon>Bacteria</taxon>
        <taxon>Pseudomonadati</taxon>
        <taxon>Balneolota</taxon>
        <taxon>Balneolia</taxon>
        <taxon>Balneolales</taxon>
        <taxon>Balneolaceae</taxon>
        <taxon>Fodinibius</taxon>
    </lineage>
</organism>
<keyword evidence="4" id="KW-1185">Reference proteome</keyword>
<dbReference type="InterPro" id="IPR013149">
    <property type="entry name" value="ADH-like_C"/>
</dbReference>
<keyword evidence="1" id="KW-0560">Oxidoreductase</keyword>
<dbReference type="FunFam" id="3.40.50.720:FF:000121">
    <property type="entry name" value="Prostaglandin reductase 2"/>
    <property type="match status" value="1"/>
</dbReference>
<protein>
    <recommendedName>
        <fullName evidence="2">Enoyl reductase (ER) domain-containing protein</fullName>
    </recommendedName>
</protein>
<dbReference type="RefSeq" id="WP_148898852.1">
    <property type="nucleotide sequence ID" value="NZ_VNHY01000002.1"/>
</dbReference>
<dbReference type="Pfam" id="PF16884">
    <property type="entry name" value="ADH_N_2"/>
    <property type="match status" value="1"/>
</dbReference>
<evidence type="ECO:0000259" key="2">
    <source>
        <dbReference type="SMART" id="SM00829"/>
    </source>
</evidence>
<dbReference type="Pfam" id="PF00107">
    <property type="entry name" value="ADH_zinc_N"/>
    <property type="match status" value="1"/>
</dbReference>
<dbReference type="InterPro" id="IPR020843">
    <property type="entry name" value="ER"/>
</dbReference>
<dbReference type="GO" id="GO:0016628">
    <property type="term" value="F:oxidoreductase activity, acting on the CH-CH group of donors, NAD or NADP as acceptor"/>
    <property type="evidence" value="ECO:0007669"/>
    <property type="project" value="InterPro"/>
</dbReference>
<evidence type="ECO:0000313" key="3">
    <source>
        <dbReference type="EMBL" id="TYP93802.1"/>
    </source>
</evidence>
<dbReference type="CDD" id="cd05288">
    <property type="entry name" value="PGDH"/>
    <property type="match status" value="1"/>
</dbReference>
<accession>A0A5D3YJR8</accession>
<dbReference type="PANTHER" id="PTHR43205:SF7">
    <property type="entry name" value="PROSTAGLANDIN REDUCTASE 1"/>
    <property type="match status" value="1"/>
</dbReference>
<name>A0A5D3YJR8_9BACT</name>